<dbReference type="CDD" id="cd02440">
    <property type="entry name" value="AdoMet_MTases"/>
    <property type="match status" value="1"/>
</dbReference>
<evidence type="ECO:0000313" key="5">
    <source>
        <dbReference type="EMBL" id="KKM78424.1"/>
    </source>
</evidence>
<proteinExistence type="predicted"/>
<dbReference type="PROSITE" id="PS01131">
    <property type="entry name" value="RRNA_A_DIMETH"/>
    <property type="match status" value="1"/>
</dbReference>
<keyword evidence="1" id="KW-0489">Methyltransferase</keyword>
<dbReference type="PANTHER" id="PTHR43861">
    <property type="entry name" value="TRANS-ACONITATE 2-METHYLTRANSFERASE-RELATED"/>
    <property type="match status" value="1"/>
</dbReference>
<protein>
    <recommendedName>
        <fullName evidence="4">Ribosomal RNA adenine methylase transferase N-terminal domain-containing protein</fullName>
    </recommendedName>
</protein>
<dbReference type="EMBL" id="LAZR01008493">
    <property type="protein sequence ID" value="KKM78424.1"/>
    <property type="molecule type" value="Genomic_DNA"/>
</dbReference>
<dbReference type="InterPro" id="IPR020596">
    <property type="entry name" value="rRNA_Ade_Mease_Trfase_CS"/>
</dbReference>
<dbReference type="InterPro" id="IPR029063">
    <property type="entry name" value="SAM-dependent_MTases_sf"/>
</dbReference>
<dbReference type="GO" id="GO:0000179">
    <property type="term" value="F:rRNA (adenine-N6,N6-)-dimethyltransferase activity"/>
    <property type="evidence" value="ECO:0007669"/>
    <property type="project" value="InterPro"/>
</dbReference>
<dbReference type="InterPro" id="IPR020598">
    <property type="entry name" value="rRNA_Ade_methylase_Trfase_N"/>
</dbReference>
<dbReference type="AlphaFoldDB" id="A0A0F9K8G3"/>
<dbReference type="SMART" id="SM00650">
    <property type="entry name" value="rADc"/>
    <property type="match status" value="1"/>
</dbReference>
<keyword evidence="3" id="KW-0949">S-adenosyl-L-methionine</keyword>
<dbReference type="Gene3D" id="3.40.50.150">
    <property type="entry name" value="Vaccinia Virus protein VP39"/>
    <property type="match status" value="1"/>
</dbReference>
<evidence type="ECO:0000256" key="2">
    <source>
        <dbReference type="ARBA" id="ARBA00022679"/>
    </source>
</evidence>
<comment type="caution">
    <text evidence="5">The sequence shown here is derived from an EMBL/GenBank/DDBJ whole genome shotgun (WGS) entry which is preliminary data.</text>
</comment>
<evidence type="ECO:0000256" key="1">
    <source>
        <dbReference type="ARBA" id="ARBA00022603"/>
    </source>
</evidence>
<evidence type="ECO:0000259" key="4">
    <source>
        <dbReference type="SMART" id="SM00650"/>
    </source>
</evidence>
<name>A0A0F9K8G3_9ZZZZ</name>
<dbReference type="Pfam" id="PF13649">
    <property type="entry name" value="Methyltransf_25"/>
    <property type="match status" value="1"/>
</dbReference>
<gene>
    <name evidence="5" type="ORF">LCGC14_1360140</name>
</gene>
<reference evidence="5" key="1">
    <citation type="journal article" date="2015" name="Nature">
        <title>Complex archaea that bridge the gap between prokaryotes and eukaryotes.</title>
        <authorList>
            <person name="Spang A."/>
            <person name="Saw J.H."/>
            <person name="Jorgensen S.L."/>
            <person name="Zaremba-Niedzwiedzka K."/>
            <person name="Martijn J."/>
            <person name="Lind A.E."/>
            <person name="van Eijk R."/>
            <person name="Schleper C."/>
            <person name="Guy L."/>
            <person name="Ettema T.J."/>
        </authorList>
    </citation>
    <scope>NUCLEOTIDE SEQUENCE</scope>
</reference>
<sequence length="210" mass="25202">MRRFDFFLLKRFIRIHNYTYHKISYFSKKLNNGIHPKHRILKYHNFFLNNIEEGSKVLDVGCGNGELTFDLAKKASKVVACEIDSHKLKIAKIKFQRDNIKYIKVDVTKYDFNTNFDYIILSNMLEHIKERVFFLEKLKSRTKFFLIRVPMINRSWLSLYKRELGSEYRLDSSHFIEYTFETFQKEINLAGLKIISYTIQFGEIWTKIGV</sequence>
<accession>A0A0F9K8G3</accession>
<organism evidence="5">
    <name type="scientific">marine sediment metagenome</name>
    <dbReference type="NCBI Taxonomy" id="412755"/>
    <lineage>
        <taxon>unclassified sequences</taxon>
        <taxon>metagenomes</taxon>
        <taxon>ecological metagenomes</taxon>
    </lineage>
</organism>
<evidence type="ECO:0000256" key="3">
    <source>
        <dbReference type="ARBA" id="ARBA00022691"/>
    </source>
</evidence>
<feature type="domain" description="Ribosomal RNA adenine methylase transferase N-terminal" evidence="4">
    <location>
        <begin position="47"/>
        <end position="163"/>
    </location>
</feature>
<dbReference type="InterPro" id="IPR041698">
    <property type="entry name" value="Methyltransf_25"/>
</dbReference>
<dbReference type="SUPFAM" id="SSF53335">
    <property type="entry name" value="S-adenosyl-L-methionine-dependent methyltransferases"/>
    <property type="match status" value="1"/>
</dbReference>
<keyword evidence="2" id="KW-0808">Transferase</keyword>